<dbReference type="Pfam" id="PF13561">
    <property type="entry name" value="adh_short_C2"/>
    <property type="match status" value="1"/>
</dbReference>
<keyword evidence="2" id="KW-0560">Oxidoreductase</keyword>
<comment type="similarity">
    <text evidence="1">Belongs to the short-chain dehydrogenases/reductases (SDR) family.</text>
</comment>
<evidence type="ECO:0000313" key="3">
    <source>
        <dbReference type="EMBL" id="GAA1620220.1"/>
    </source>
</evidence>
<sequence length="240" mass="25352">MTERTSGVAVVTGTSRGLGEAIAARLLADGYEVIGISRSGSPGLRGPGFLDLRADLGDASTRDELVERILADGHQVNVLVNNAGAIAYSPCWQLAPETLRELMAVNLTAPFVLGRDLGRHWLATETVGTIVNICSIESEVAWEDPPQAGYALTKGGLAGLTRAMAYDWAGSGIRVNGVAPGIIRTDCAPPNDAELMQKVPLQNRLGRPEDVAGVVSFLCGRDASYMTGEIVYVDGGYRLP</sequence>
<evidence type="ECO:0000256" key="2">
    <source>
        <dbReference type="ARBA" id="ARBA00023002"/>
    </source>
</evidence>
<dbReference type="RefSeq" id="WP_344222716.1">
    <property type="nucleotide sequence ID" value="NZ_BAAAOS010000074.1"/>
</dbReference>
<dbReference type="PANTHER" id="PTHR43639">
    <property type="entry name" value="OXIDOREDUCTASE, SHORT-CHAIN DEHYDROGENASE/REDUCTASE FAMILY (AFU_ORTHOLOGUE AFUA_5G02870)"/>
    <property type="match status" value="1"/>
</dbReference>
<proteinExistence type="inferred from homology"/>
<dbReference type="PANTHER" id="PTHR43639:SF1">
    <property type="entry name" value="SHORT-CHAIN DEHYDROGENASE_REDUCTASE FAMILY PROTEIN"/>
    <property type="match status" value="1"/>
</dbReference>
<accession>A0ABP4QRT4</accession>
<keyword evidence="4" id="KW-1185">Reference proteome</keyword>
<dbReference type="EMBL" id="BAAAOS010000074">
    <property type="protein sequence ID" value="GAA1620220.1"/>
    <property type="molecule type" value="Genomic_DNA"/>
</dbReference>
<dbReference type="Proteomes" id="UP001500393">
    <property type="component" value="Unassembled WGS sequence"/>
</dbReference>
<dbReference type="SUPFAM" id="SSF51735">
    <property type="entry name" value="NAD(P)-binding Rossmann-fold domains"/>
    <property type="match status" value="1"/>
</dbReference>
<reference evidence="4" key="1">
    <citation type="journal article" date="2019" name="Int. J. Syst. Evol. Microbiol.">
        <title>The Global Catalogue of Microorganisms (GCM) 10K type strain sequencing project: providing services to taxonomists for standard genome sequencing and annotation.</title>
        <authorList>
            <consortium name="The Broad Institute Genomics Platform"/>
            <consortium name="The Broad Institute Genome Sequencing Center for Infectious Disease"/>
            <person name="Wu L."/>
            <person name="Ma J."/>
        </authorList>
    </citation>
    <scope>NUCLEOTIDE SEQUENCE [LARGE SCALE GENOMIC DNA]</scope>
    <source>
        <strain evidence="4">JCM 14969</strain>
    </source>
</reference>
<comment type="caution">
    <text evidence="3">The sequence shown here is derived from an EMBL/GenBank/DDBJ whole genome shotgun (WGS) entry which is preliminary data.</text>
</comment>
<dbReference type="PRINTS" id="PR00080">
    <property type="entry name" value="SDRFAMILY"/>
</dbReference>
<protein>
    <submittedName>
        <fullName evidence="3">SDR family oxidoreductase</fullName>
    </submittedName>
</protein>
<gene>
    <name evidence="3" type="ORF">GCM10009789_87370</name>
</gene>
<dbReference type="Gene3D" id="3.40.50.720">
    <property type="entry name" value="NAD(P)-binding Rossmann-like Domain"/>
    <property type="match status" value="1"/>
</dbReference>
<dbReference type="InterPro" id="IPR002347">
    <property type="entry name" value="SDR_fam"/>
</dbReference>
<name>A0ABP4QRT4_9ACTN</name>
<dbReference type="InterPro" id="IPR036291">
    <property type="entry name" value="NAD(P)-bd_dom_sf"/>
</dbReference>
<evidence type="ECO:0000256" key="1">
    <source>
        <dbReference type="ARBA" id="ARBA00006484"/>
    </source>
</evidence>
<evidence type="ECO:0000313" key="4">
    <source>
        <dbReference type="Proteomes" id="UP001500393"/>
    </source>
</evidence>
<dbReference type="CDD" id="cd05233">
    <property type="entry name" value="SDR_c"/>
    <property type="match status" value="1"/>
</dbReference>
<organism evidence="3 4">
    <name type="scientific">Kribbella sancticallisti</name>
    <dbReference type="NCBI Taxonomy" id="460087"/>
    <lineage>
        <taxon>Bacteria</taxon>
        <taxon>Bacillati</taxon>
        <taxon>Actinomycetota</taxon>
        <taxon>Actinomycetes</taxon>
        <taxon>Propionibacteriales</taxon>
        <taxon>Kribbellaceae</taxon>
        <taxon>Kribbella</taxon>
    </lineage>
</organism>
<dbReference type="PRINTS" id="PR00081">
    <property type="entry name" value="GDHRDH"/>
</dbReference>